<dbReference type="PANTHER" id="PTHR43735:SF24">
    <property type="entry name" value="NUCLEOTIDE-DISULPHIDE OXIDOREDUCTASE AMID-LIKE, PUTATIVE (AFU_ORTHOLOGUE AFUA_1G17180)-RELATED"/>
    <property type="match status" value="1"/>
</dbReference>
<dbReference type="InterPro" id="IPR023753">
    <property type="entry name" value="FAD/NAD-binding_dom"/>
</dbReference>
<dbReference type="Proteomes" id="UP000249402">
    <property type="component" value="Unassembled WGS sequence"/>
</dbReference>
<dbReference type="Gene3D" id="3.50.50.100">
    <property type="match status" value="1"/>
</dbReference>
<organism evidence="2 3">
    <name type="scientific">Aspergillus ibericus CBS 121593</name>
    <dbReference type="NCBI Taxonomy" id="1448316"/>
    <lineage>
        <taxon>Eukaryota</taxon>
        <taxon>Fungi</taxon>
        <taxon>Dikarya</taxon>
        <taxon>Ascomycota</taxon>
        <taxon>Pezizomycotina</taxon>
        <taxon>Eurotiomycetes</taxon>
        <taxon>Eurotiomycetidae</taxon>
        <taxon>Eurotiales</taxon>
        <taxon>Aspergillaceae</taxon>
        <taxon>Aspergillus</taxon>
        <taxon>Aspergillus subgen. Circumdati</taxon>
    </lineage>
</organism>
<dbReference type="STRING" id="1448316.A0A395H8J4"/>
<name>A0A395H8J4_9EURO</name>
<accession>A0A395H8J4</accession>
<dbReference type="VEuPathDB" id="FungiDB:BO80DRAFT_402101"/>
<dbReference type="GO" id="GO:0050660">
    <property type="term" value="F:flavin adenine dinucleotide binding"/>
    <property type="evidence" value="ECO:0007669"/>
    <property type="project" value="TreeGrafter"/>
</dbReference>
<gene>
    <name evidence="2" type="ORF">BO80DRAFT_402101</name>
</gene>
<dbReference type="RefSeq" id="XP_025577525.1">
    <property type="nucleotide sequence ID" value="XM_025717596.1"/>
</dbReference>
<reference evidence="2 3" key="1">
    <citation type="submission" date="2018-02" db="EMBL/GenBank/DDBJ databases">
        <title>The genomes of Aspergillus section Nigri reveals drivers in fungal speciation.</title>
        <authorList>
            <consortium name="DOE Joint Genome Institute"/>
            <person name="Vesth T.C."/>
            <person name="Nybo J."/>
            <person name="Theobald S."/>
            <person name="Brandl J."/>
            <person name="Frisvad J.C."/>
            <person name="Nielsen K.F."/>
            <person name="Lyhne E.K."/>
            <person name="Kogle M.E."/>
            <person name="Kuo A."/>
            <person name="Riley R."/>
            <person name="Clum A."/>
            <person name="Nolan M."/>
            <person name="Lipzen A."/>
            <person name="Salamov A."/>
            <person name="Henrissat B."/>
            <person name="Wiebenga A."/>
            <person name="De vries R.P."/>
            <person name="Grigoriev I.V."/>
            <person name="Mortensen U.H."/>
            <person name="Andersen M.R."/>
            <person name="Baker S.E."/>
        </authorList>
    </citation>
    <scope>NUCLEOTIDE SEQUENCE [LARGE SCALE GENOMIC DNA]</scope>
    <source>
        <strain evidence="2 3">CBS 121593</strain>
    </source>
</reference>
<dbReference type="GeneID" id="37222461"/>
<protein>
    <submittedName>
        <fullName evidence="2">FAD/NAD(P)-binding domain-containing protein</fullName>
    </submittedName>
</protein>
<dbReference type="PANTHER" id="PTHR43735">
    <property type="entry name" value="APOPTOSIS-INDUCING FACTOR 1"/>
    <property type="match status" value="1"/>
</dbReference>
<proteinExistence type="predicted"/>
<evidence type="ECO:0000313" key="3">
    <source>
        <dbReference type="Proteomes" id="UP000249402"/>
    </source>
</evidence>
<feature type="domain" description="FAD/NAD(P)-binding" evidence="1">
    <location>
        <begin position="14"/>
        <end position="339"/>
    </location>
</feature>
<dbReference type="Pfam" id="PF07992">
    <property type="entry name" value="Pyr_redox_2"/>
    <property type="match status" value="1"/>
</dbReference>
<dbReference type="PRINTS" id="PR00411">
    <property type="entry name" value="PNDRDTASEI"/>
</dbReference>
<dbReference type="OrthoDB" id="202203at2759"/>
<dbReference type="GO" id="GO:0005737">
    <property type="term" value="C:cytoplasm"/>
    <property type="evidence" value="ECO:0007669"/>
    <property type="project" value="TreeGrafter"/>
</dbReference>
<dbReference type="GO" id="GO:0004174">
    <property type="term" value="F:electron-transferring-flavoprotein dehydrogenase activity"/>
    <property type="evidence" value="ECO:0007669"/>
    <property type="project" value="TreeGrafter"/>
</dbReference>
<dbReference type="InterPro" id="IPR036188">
    <property type="entry name" value="FAD/NAD-bd_sf"/>
</dbReference>
<evidence type="ECO:0000259" key="1">
    <source>
        <dbReference type="Pfam" id="PF07992"/>
    </source>
</evidence>
<dbReference type="PRINTS" id="PR00368">
    <property type="entry name" value="FADPNR"/>
</dbReference>
<dbReference type="EMBL" id="KZ824428">
    <property type="protein sequence ID" value="RAL03198.1"/>
    <property type="molecule type" value="Genomic_DNA"/>
</dbReference>
<dbReference type="SUPFAM" id="SSF51905">
    <property type="entry name" value="FAD/NAD(P)-binding domain"/>
    <property type="match status" value="1"/>
</dbReference>
<keyword evidence="3" id="KW-1185">Reference proteome</keyword>
<sequence length="449" mass="48727">MASALVSTALRDQHVVILGGAYAGLSTALNLLRICDGTFSYFLKADGRGHNLPLPRSPRNKPRITILDPRDGFYHAVGTPMAHTSKSYISKPWLQWDQIPELKRGGVSVVRGKAIKADPEAKTLVYLSGEPGELQQRSLDYDYLVVATGLRRPWPTVPMATTKAEFSAQAARYIEHLQSRNSIAVIGGGAVGIEMAAEIKHQYPLKDVTLIHSRSSLLSSEPVSMEFRDTVHKVVQSGGVNVLLNNRVLNVTSDGNSSKTITLESGGSLSADEVIWATSSAAPITEFLPNEALDQEGFVNVLPTTQFQPTIPNSAAHFAVGDVISTPGIRLAPGAIRMGKITATNIAQMLVACEDSASDTPSVSSDQAQAHAKPPKSNLKLVIGVSGAAYDGNTGDMMWGPEVKQRIFGDDMGLTREFFFFLFLSTRLHSRAILTIAKVHWERWGYFRT</sequence>
<evidence type="ECO:0000313" key="2">
    <source>
        <dbReference type="EMBL" id="RAL03198.1"/>
    </source>
</evidence>
<dbReference type="AlphaFoldDB" id="A0A395H8J4"/>